<dbReference type="Proteomes" id="UP000014760">
    <property type="component" value="Unassembled WGS sequence"/>
</dbReference>
<evidence type="ECO:0000256" key="1">
    <source>
        <dbReference type="ARBA" id="ARBA00001946"/>
    </source>
</evidence>
<dbReference type="PANTHER" id="PTHR19288">
    <property type="entry name" value="4-NITROPHENYLPHOSPHATASE-RELATED"/>
    <property type="match status" value="1"/>
</dbReference>
<dbReference type="Pfam" id="PF13242">
    <property type="entry name" value="Hydrolase_like"/>
    <property type="match status" value="1"/>
</dbReference>
<comment type="similarity">
    <text evidence="2">Belongs to the HAD-like hydrolase superfamily.</text>
</comment>
<evidence type="ECO:0000256" key="2">
    <source>
        <dbReference type="ARBA" id="ARBA00007958"/>
    </source>
</evidence>
<keyword evidence="3" id="KW-0479">Metal-binding</keyword>
<evidence type="ECO:0000256" key="3">
    <source>
        <dbReference type="ARBA" id="ARBA00022723"/>
    </source>
</evidence>
<name>R7TNJ6_CAPTE</name>
<evidence type="ECO:0000313" key="6">
    <source>
        <dbReference type="EMBL" id="ELT92645.1"/>
    </source>
</evidence>
<dbReference type="EMBL" id="AMQN01013239">
    <property type="status" value="NOT_ANNOTATED_CDS"/>
    <property type="molecule type" value="Genomic_DNA"/>
</dbReference>
<dbReference type="EnsemblMetazoa" id="CapteT182467">
    <property type="protein sequence ID" value="CapteP182467"/>
    <property type="gene ID" value="CapteG182467"/>
</dbReference>
<dbReference type="Gene3D" id="3.40.50.1000">
    <property type="entry name" value="HAD superfamily/HAD-like"/>
    <property type="match status" value="2"/>
</dbReference>
<dbReference type="GO" id="GO:0046872">
    <property type="term" value="F:metal ion binding"/>
    <property type="evidence" value="ECO:0007669"/>
    <property type="project" value="UniProtKB-KW"/>
</dbReference>
<proteinExistence type="inferred from homology"/>
<comment type="cofactor">
    <cofactor evidence="1">
        <name>Mg(2+)</name>
        <dbReference type="ChEBI" id="CHEBI:18420"/>
    </cofactor>
</comment>
<dbReference type="CDD" id="cd07509">
    <property type="entry name" value="HAD_PPase"/>
    <property type="match status" value="1"/>
</dbReference>
<keyword evidence="4" id="KW-0460">Magnesium</keyword>
<evidence type="ECO:0000313" key="8">
    <source>
        <dbReference type="Proteomes" id="UP000014760"/>
    </source>
</evidence>
<evidence type="ECO:0000256" key="5">
    <source>
        <dbReference type="ARBA" id="ARBA00039666"/>
    </source>
</evidence>
<organism evidence="6">
    <name type="scientific">Capitella teleta</name>
    <name type="common">Polychaete worm</name>
    <dbReference type="NCBI Taxonomy" id="283909"/>
    <lineage>
        <taxon>Eukaryota</taxon>
        <taxon>Metazoa</taxon>
        <taxon>Spiralia</taxon>
        <taxon>Lophotrochozoa</taxon>
        <taxon>Annelida</taxon>
        <taxon>Polychaeta</taxon>
        <taxon>Sedentaria</taxon>
        <taxon>Scolecida</taxon>
        <taxon>Capitellidae</taxon>
        <taxon>Capitella</taxon>
    </lineage>
</organism>
<dbReference type="EMBL" id="KB310056">
    <property type="protein sequence ID" value="ELT92645.1"/>
    <property type="molecule type" value="Genomic_DNA"/>
</dbReference>
<dbReference type="InterPro" id="IPR023214">
    <property type="entry name" value="HAD_sf"/>
</dbReference>
<dbReference type="InterPro" id="IPR006355">
    <property type="entry name" value="LHPP/HDHD2"/>
</dbReference>
<gene>
    <name evidence="6" type="ORF">CAPTEDRAFT_182467</name>
</gene>
<dbReference type="PANTHER" id="PTHR19288:SF46">
    <property type="entry name" value="HALOACID DEHALOGENASE-LIKE HYDROLASE DOMAIN-CONTAINING PROTEIN 2"/>
    <property type="match status" value="1"/>
</dbReference>
<dbReference type="SUPFAM" id="SSF56784">
    <property type="entry name" value="HAD-like"/>
    <property type="match status" value="1"/>
</dbReference>
<keyword evidence="8" id="KW-1185">Reference proteome</keyword>
<dbReference type="NCBIfam" id="TIGR01458">
    <property type="entry name" value="HAD-SF-IIA-hyp3"/>
    <property type="match status" value="1"/>
</dbReference>
<evidence type="ECO:0000256" key="4">
    <source>
        <dbReference type="ARBA" id="ARBA00022842"/>
    </source>
</evidence>
<dbReference type="HOGENOM" id="CLU_043473_4_0_1"/>
<reference evidence="7" key="3">
    <citation type="submission" date="2015-06" db="UniProtKB">
        <authorList>
            <consortium name="EnsemblMetazoa"/>
        </authorList>
    </citation>
    <scope>IDENTIFICATION</scope>
</reference>
<reference evidence="6 8" key="2">
    <citation type="journal article" date="2013" name="Nature">
        <title>Insights into bilaterian evolution from three spiralian genomes.</title>
        <authorList>
            <person name="Simakov O."/>
            <person name="Marletaz F."/>
            <person name="Cho S.J."/>
            <person name="Edsinger-Gonzales E."/>
            <person name="Havlak P."/>
            <person name="Hellsten U."/>
            <person name="Kuo D.H."/>
            <person name="Larsson T."/>
            <person name="Lv J."/>
            <person name="Arendt D."/>
            <person name="Savage R."/>
            <person name="Osoegawa K."/>
            <person name="de Jong P."/>
            <person name="Grimwood J."/>
            <person name="Chapman J.A."/>
            <person name="Shapiro H."/>
            <person name="Aerts A."/>
            <person name="Otillar R.P."/>
            <person name="Terry A.Y."/>
            <person name="Boore J.L."/>
            <person name="Grigoriev I.V."/>
            <person name="Lindberg D.R."/>
            <person name="Seaver E.C."/>
            <person name="Weisblat D.A."/>
            <person name="Putnam N.H."/>
            <person name="Rokhsar D.S."/>
        </authorList>
    </citation>
    <scope>NUCLEOTIDE SEQUENCE</scope>
    <source>
        <strain evidence="6 8">I ESC-2004</strain>
    </source>
</reference>
<dbReference type="FunFam" id="3.40.50.1000:FF:000060">
    <property type="entry name" value="Haloacid dehalogenase-like hydrolase domain-containing protein 2"/>
    <property type="match status" value="1"/>
</dbReference>
<dbReference type="InterPro" id="IPR006357">
    <property type="entry name" value="HAD-SF_hydro_IIA"/>
</dbReference>
<protein>
    <recommendedName>
        <fullName evidence="5">Haloacid dehalogenase-like hydrolase domain-containing protein 2</fullName>
    </recommendedName>
</protein>
<dbReference type="AlphaFoldDB" id="R7TNJ6"/>
<reference evidence="8" key="1">
    <citation type="submission" date="2012-12" db="EMBL/GenBank/DDBJ databases">
        <authorList>
            <person name="Hellsten U."/>
            <person name="Grimwood J."/>
            <person name="Chapman J.A."/>
            <person name="Shapiro H."/>
            <person name="Aerts A."/>
            <person name="Otillar R.P."/>
            <person name="Terry A.Y."/>
            <person name="Boore J.L."/>
            <person name="Simakov O."/>
            <person name="Marletaz F."/>
            <person name="Cho S.-J."/>
            <person name="Edsinger-Gonzales E."/>
            <person name="Havlak P."/>
            <person name="Kuo D.-H."/>
            <person name="Larsson T."/>
            <person name="Lv J."/>
            <person name="Arendt D."/>
            <person name="Savage R."/>
            <person name="Osoegawa K."/>
            <person name="de Jong P."/>
            <person name="Lindberg D.R."/>
            <person name="Seaver E.C."/>
            <person name="Weisblat D.A."/>
            <person name="Putnam N.H."/>
            <person name="Grigoriev I.V."/>
            <person name="Rokhsar D.S."/>
        </authorList>
    </citation>
    <scope>NUCLEOTIDE SEQUENCE</scope>
    <source>
        <strain evidence="8">I ESC-2004</strain>
    </source>
</reference>
<dbReference type="FunCoup" id="R7TNJ6">
    <property type="interactions" value="525"/>
</dbReference>
<sequence>MTSSQKAIKAALIDLSGTIHIEDEAIPGAQGALQKLRAAGVKVKFVTNTTKQPLREVFENLSNLKFDIQKKEIFTSLTAARCVVEETKVRPLLLLEECAKEDFEGVDTSNPNAVLVGLAPSVFDYEHLNEAFRLLLDGGSLIGIHKGRYYKKKDGLLHLGPGPFVSALEYATGVEAKVVGKPQATFFHQALQQVGVALEEAVMIGDDAKDDVDGSQKAGLCGILVQTGKYRSGDESKVDPGAWGVCKDFPAAVEKILEHNATCS</sequence>
<dbReference type="STRING" id="283909.R7TNJ6"/>
<accession>R7TNJ6</accession>
<dbReference type="GO" id="GO:0005737">
    <property type="term" value="C:cytoplasm"/>
    <property type="evidence" value="ECO:0007669"/>
    <property type="project" value="TreeGrafter"/>
</dbReference>
<dbReference type="OMA" id="RKPIESW"/>
<evidence type="ECO:0000313" key="7">
    <source>
        <dbReference type="EnsemblMetazoa" id="CapteP182467"/>
    </source>
</evidence>
<dbReference type="OrthoDB" id="426235at2759"/>
<dbReference type="GO" id="GO:0016791">
    <property type="term" value="F:phosphatase activity"/>
    <property type="evidence" value="ECO:0007669"/>
    <property type="project" value="InterPro"/>
</dbReference>
<dbReference type="InterPro" id="IPR036412">
    <property type="entry name" value="HAD-like_sf"/>
</dbReference>
<dbReference type="Pfam" id="PF13344">
    <property type="entry name" value="Hydrolase_6"/>
    <property type="match status" value="1"/>
</dbReference>
<dbReference type="NCBIfam" id="TIGR01460">
    <property type="entry name" value="HAD-SF-IIA"/>
    <property type="match status" value="1"/>
</dbReference>